<gene>
    <name evidence="1" type="ORF">HW452_01020</name>
</gene>
<dbReference type="Proteomes" id="UP001319846">
    <property type="component" value="Unassembled WGS sequence"/>
</dbReference>
<organism evidence="1 2">
    <name type="scientific">Vreelandella aquamarina</name>
    <dbReference type="NCBI Taxonomy" id="77097"/>
    <lineage>
        <taxon>Bacteria</taxon>
        <taxon>Pseudomonadati</taxon>
        <taxon>Pseudomonadota</taxon>
        <taxon>Gammaproteobacteria</taxon>
        <taxon>Oceanospirillales</taxon>
        <taxon>Halomonadaceae</taxon>
        <taxon>Vreelandella</taxon>
    </lineage>
</organism>
<evidence type="ECO:0000313" key="2">
    <source>
        <dbReference type="Proteomes" id="UP001319846"/>
    </source>
</evidence>
<evidence type="ECO:0000313" key="1">
    <source>
        <dbReference type="EMBL" id="MBZ5486105.1"/>
    </source>
</evidence>
<sequence>MYRLPYFKLLAQPSGGTTVKKRYDIDRHDQRLRSLRLLSTLVTVLYFCYIPVDIYLLADIGLRSVLLRVLVAVPLVAFMFYYLRRPGPIRHKELVSIILVSLAALIWCLSMLGTNDPRVLHYFYAGLVFQLALTIVLAHPFEYSVYASLFLCACLYTTIWFLPGANTEYVINHLVVGVPTVALTLMANYRFSYESLRLYLQHVNSDELRSELAARNKALEKISHIDPLTGIANRRGLSRHAASLTLRRRSADKHVAVILIDVDHFKAFNDAYGHDAGDDCLKQVAQAIKNACGPRDMACRYGGEEFLVLHTLGASSVLSGGALGKRINAAVEALRIPHQDSSHAYVTVSVGVCVGIFEQGKALKPLIQRADQALYAAKHAGRNCVYEEQYSDVASVQPSLFKDA</sequence>
<keyword evidence="2" id="KW-1185">Reference proteome</keyword>
<name>A0ACC5VQD1_9GAMM</name>
<comment type="caution">
    <text evidence="1">The sequence shown here is derived from an EMBL/GenBank/DDBJ whole genome shotgun (WGS) entry which is preliminary data.</text>
</comment>
<proteinExistence type="predicted"/>
<reference evidence="1" key="1">
    <citation type="submission" date="2020-06" db="EMBL/GenBank/DDBJ databases">
        <title>Whole Genome Sequence of Halomonas aquamarina MB598.</title>
        <authorList>
            <person name="Pervaiz M."/>
            <person name="Fariq A."/>
            <person name="Yasmin A."/>
            <person name="Welch M."/>
        </authorList>
    </citation>
    <scope>NUCLEOTIDE SEQUENCE</scope>
    <source>
        <strain evidence="1">MB598</strain>
    </source>
</reference>
<accession>A0ACC5VQD1</accession>
<dbReference type="EMBL" id="JABYQT010000001">
    <property type="protein sequence ID" value="MBZ5486105.1"/>
    <property type="molecule type" value="Genomic_DNA"/>
</dbReference>
<protein>
    <submittedName>
        <fullName evidence="1">GGDEF domain-containing protein</fullName>
    </submittedName>
</protein>